<feature type="non-terminal residue" evidence="1">
    <location>
        <position position="280"/>
    </location>
</feature>
<comment type="caution">
    <text evidence="1">The sequence shown here is derived from an EMBL/GenBank/DDBJ whole genome shotgun (WGS) entry which is preliminary data.</text>
</comment>
<keyword evidence="2" id="KW-1185">Reference proteome</keyword>
<dbReference type="EMBL" id="CM043799">
    <property type="protein sequence ID" value="KAI4804560.1"/>
    <property type="molecule type" value="Genomic_DNA"/>
</dbReference>
<reference evidence="1" key="1">
    <citation type="submission" date="2022-05" db="EMBL/GenBank/DDBJ databases">
        <title>Chromosome-level genome of Chaenocephalus aceratus.</title>
        <authorList>
            <person name="Park H."/>
        </authorList>
    </citation>
    <scope>NUCLEOTIDE SEQUENCE</scope>
    <source>
        <strain evidence="1">KU_202001</strain>
    </source>
</reference>
<evidence type="ECO:0000313" key="1">
    <source>
        <dbReference type="EMBL" id="KAI4804560.1"/>
    </source>
</evidence>
<evidence type="ECO:0000313" key="2">
    <source>
        <dbReference type="Proteomes" id="UP001057452"/>
    </source>
</evidence>
<dbReference type="Proteomes" id="UP001057452">
    <property type="component" value="Chromosome 15"/>
</dbReference>
<name>A0ACB9VWF0_CHAAC</name>
<accession>A0ACB9VWF0</accession>
<sequence length="280" mass="30480">DALLLMFQSPIITFCEQTENGKNVNSCPPVPLLRCLCLQRPALFQTVVTPVTSHSYSSHLLSLPMEEDISTNVSVVRALGAPEADGGAPSIVPASTGVKSPPWLSSPPPNPLSDTDLGGATTMVPQYKDRYFSDALKPQLRVLLLGILATRSGSSPEQHEKRPEASGSEPPEKVPRAGSLQATEAAEKRELWERVNSFYQASLWLVLHVWRLREEEQDTAVQLLSNTGNEAGDLPYLYRLIGQLASRLASRLASWLAHTTGARVGLGELQIMPQAMSCSR</sequence>
<organism evidence="1 2">
    <name type="scientific">Chaenocephalus aceratus</name>
    <name type="common">Blackfin icefish</name>
    <name type="synonym">Chaenichthys aceratus</name>
    <dbReference type="NCBI Taxonomy" id="36190"/>
    <lineage>
        <taxon>Eukaryota</taxon>
        <taxon>Metazoa</taxon>
        <taxon>Chordata</taxon>
        <taxon>Craniata</taxon>
        <taxon>Vertebrata</taxon>
        <taxon>Euteleostomi</taxon>
        <taxon>Actinopterygii</taxon>
        <taxon>Neopterygii</taxon>
        <taxon>Teleostei</taxon>
        <taxon>Neoteleostei</taxon>
        <taxon>Acanthomorphata</taxon>
        <taxon>Eupercaria</taxon>
        <taxon>Perciformes</taxon>
        <taxon>Notothenioidei</taxon>
        <taxon>Channichthyidae</taxon>
        <taxon>Chaenocephalus</taxon>
    </lineage>
</organism>
<protein>
    <submittedName>
        <fullName evidence="1">Uncharacterized protein</fullName>
    </submittedName>
</protein>
<feature type="non-terminal residue" evidence="1">
    <location>
        <position position="1"/>
    </location>
</feature>
<gene>
    <name evidence="1" type="ORF">KUCAC02_026185</name>
</gene>
<proteinExistence type="predicted"/>